<gene>
    <name evidence="7" type="ORF">BU16DRAFT_623654</name>
</gene>
<protein>
    <submittedName>
        <fullName evidence="7">Aldo-keto reductase-like protein</fullName>
    </submittedName>
</protein>
<keyword evidence="5" id="KW-0843">Virulence</keyword>
<evidence type="ECO:0000256" key="3">
    <source>
        <dbReference type="ARBA" id="ARBA00022857"/>
    </source>
</evidence>
<dbReference type="FunFam" id="3.20.20.100:FF:000004">
    <property type="entry name" value="Oxidoreductase, aldo/keto reductase"/>
    <property type="match status" value="1"/>
</dbReference>
<keyword evidence="4" id="KW-0560">Oxidoreductase</keyword>
<evidence type="ECO:0000259" key="6">
    <source>
        <dbReference type="Pfam" id="PF00248"/>
    </source>
</evidence>
<evidence type="ECO:0000256" key="4">
    <source>
        <dbReference type="ARBA" id="ARBA00023002"/>
    </source>
</evidence>
<dbReference type="SUPFAM" id="SSF51430">
    <property type="entry name" value="NAD(P)-linked oxidoreductase"/>
    <property type="match status" value="1"/>
</dbReference>
<accession>A0A6A6Q8I5</accession>
<dbReference type="AlphaFoldDB" id="A0A6A6Q8I5"/>
<reference evidence="7" key="1">
    <citation type="journal article" date="2020" name="Stud. Mycol.">
        <title>101 Dothideomycetes genomes: a test case for predicting lifestyles and emergence of pathogens.</title>
        <authorList>
            <person name="Haridas S."/>
            <person name="Albert R."/>
            <person name="Binder M."/>
            <person name="Bloem J."/>
            <person name="Labutti K."/>
            <person name="Salamov A."/>
            <person name="Andreopoulos B."/>
            <person name="Baker S."/>
            <person name="Barry K."/>
            <person name="Bills G."/>
            <person name="Bluhm B."/>
            <person name="Cannon C."/>
            <person name="Castanera R."/>
            <person name="Culley D."/>
            <person name="Daum C."/>
            <person name="Ezra D."/>
            <person name="Gonzalez J."/>
            <person name="Henrissat B."/>
            <person name="Kuo A."/>
            <person name="Liang C."/>
            <person name="Lipzen A."/>
            <person name="Lutzoni F."/>
            <person name="Magnuson J."/>
            <person name="Mondo S."/>
            <person name="Nolan M."/>
            <person name="Ohm R."/>
            <person name="Pangilinan J."/>
            <person name="Park H.-J."/>
            <person name="Ramirez L."/>
            <person name="Alfaro M."/>
            <person name="Sun H."/>
            <person name="Tritt A."/>
            <person name="Yoshinaga Y."/>
            <person name="Zwiers L.-H."/>
            <person name="Turgeon B."/>
            <person name="Goodwin S."/>
            <person name="Spatafora J."/>
            <person name="Crous P."/>
            <person name="Grigoriev I."/>
        </authorList>
    </citation>
    <scope>NUCLEOTIDE SEQUENCE</scope>
    <source>
        <strain evidence="7">CBS 269.34</strain>
    </source>
</reference>
<dbReference type="InterPro" id="IPR050523">
    <property type="entry name" value="AKR_Detox_Biosynth"/>
</dbReference>
<name>A0A6A6Q8I5_9PEZI</name>
<keyword evidence="3" id="KW-0521">NADP</keyword>
<evidence type="ECO:0000256" key="1">
    <source>
        <dbReference type="ARBA" id="ARBA00004685"/>
    </source>
</evidence>
<evidence type="ECO:0000256" key="5">
    <source>
        <dbReference type="ARBA" id="ARBA00023026"/>
    </source>
</evidence>
<dbReference type="CDD" id="cd19079">
    <property type="entry name" value="AKR_EcYajO-like"/>
    <property type="match status" value="1"/>
</dbReference>
<keyword evidence="8" id="KW-1185">Reference proteome</keyword>
<evidence type="ECO:0000313" key="8">
    <source>
        <dbReference type="Proteomes" id="UP000799750"/>
    </source>
</evidence>
<comment type="similarity">
    <text evidence="2">Belongs to the aldo/keto reductase family.</text>
</comment>
<proteinExistence type="inferred from homology"/>
<dbReference type="PANTHER" id="PTHR43364">
    <property type="entry name" value="NADH-SPECIFIC METHYLGLYOXAL REDUCTASE-RELATED"/>
    <property type="match status" value="1"/>
</dbReference>
<dbReference type="Gene3D" id="3.20.20.100">
    <property type="entry name" value="NADP-dependent oxidoreductase domain"/>
    <property type="match status" value="1"/>
</dbReference>
<dbReference type="InterPro" id="IPR036812">
    <property type="entry name" value="NAD(P)_OxRdtase_dom_sf"/>
</dbReference>
<dbReference type="InterPro" id="IPR023210">
    <property type="entry name" value="NADP_OxRdtase_dom"/>
</dbReference>
<evidence type="ECO:0000313" key="7">
    <source>
        <dbReference type="EMBL" id="KAF2488359.1"/>
    </source>
</evidence>
<organism evidence="7 8">
    <name type="scientific">Lophium mytilinum</name>
    <dbReference type="NCBI Taxonomy" id="390894"/>
    <lineage>
        <taxon>Eukaryota</taxon>
        <taxon>Fungi</taxon>
        <taxon>Dikarya</taxon>
        <taxon>Ascomycota</taxon>
        <taxon>Pezizomycotina</taxon>
        <taxon>Dothideomycetes</taxon>
        <taxon>Pleosporomycetidae</taxon>
        <taxon>Mytilinidiales</taxon>
        <taxon>Mytilinidiaceae</taxon>
        <taxon>Lophium</taxon>
    </lineage>
</organism>
<evidence type="ECO:0000256" key="2">
    <source>
        <dbReference type="ARBA" id="ARBA00007905"/>
    </source>
</evidence>
<dbReference type="GO" id="GO:0005829">
    <property type="term" value="C:cytosol"/>
    <property type="evidence" value="ECO:0007669"/>
    <property type="project" value="UniProtKB-ARBA"/>
</dbReference>
<dbReference type="PANTHER" id="PTHR43364:SF9">
    <property type="entry name" value="OXIDOREDUCTASE"/>
    <property type="match status" value="1"/>
</dbReference>
<comment type="pathway">
    <text evidence="1">Mycotoxin biosynthesis.</text>
</comment>
<dbReference type="GO" id="GO:0016491">
    <property type="term" value="F:oxidoreductase activity"/>
    <property type="evidence" value="ECO:0007669"/>
    <property type="project" value="UniProtKB-KW"/>
</dbReference>
<dbReference type="EMBL" id="MU004204">
    <property type="protein sequence ID" value="KAF2488359.1"/>
    <property type="molecule type" value="Genomic_DNA"/>
</dbReference>
<dbReference type="Pfam" id="PF00248">
    <property type="entry name" value="Aldo_ket_red"/>
    <property type="match status" value="1"/>
</dbReference>
<dbReference type="OrthoDB" id="48988at2759"/>
<feature type="domain" description="NADP-dependent oxidoreductase" evidence="6">
    <location>
        <begin position="31"/>
        <end position="348"/>
    </location>
</feature>
<dbReference type="Proteomes" id="UP000799750">
    <property type="component" value="Unassembled WGS sequence"/>
</dbReference>
<sequence>MASATIDRLLAESKAEYRQLGKSGLRISVPILGAMSLGDKRTLPWSLEEKEALPILKAAYDRGVNTWDTANTYSNGESERIIAKAIETYKIPREKVLILTKCCSYVGEQPELRAVYFREQLPKLKDYVNHGGLSRAAIFNQVNASLKRLNTDYIDLLQIHRYDKVTPIEETMEALNDLVRSGKVRYIGASSMWATEFAEMQFAAEKHGWTKFVSMQNQYSLLYREEEREMNRFCNKTGVGLIPWAPLCRGHLARPASQYGTTDRSAGEQKQSFFTSGTLDADKKIIQRVEELAEKRGWKMSEVALAWINKRVSSPIIGFSTVERIDEALGARDKTLTNEEEKYLEELYQPRAIEGHF</sequence>